<accession>A0A943A3R7</accession>
<organism evidence="3 4">
    <name type="scientific">Veillonella parvula</name>
    <name type="common">Staphylococcus parvulus</name>
    <dbReference type="NCBI Taxonomy" id="29466"/>
    <lineage>
        <taxon>Bacteria</taxon>
        <taxon>Bacillati</taxon>
        <taxon>Bacillota</taxon>
        <taxon>Negativicutes</taxon>
        <taxon>Veillonellales</taxon>
        <taxon>Veillonellaceae</taxon>
        <taxon>Veillonella</taxon>
    </lineage>
</organism>
<evidence type="ECO:0000313" key="4">
    <source>
        <dbReference type="Proteomes" id="UP000778864"/>
    </source>
</evidence>
<dbReference type="EMBL" id="JAGZMU010000005">
    <property type="protein sequence ID" value="MBS4893800.1"/>
    <property type="molecule type" value="Genomic_DNA"/>
</dbReference>
<dbReference type="RefSeq" id="WP_278468124.1">
    <property type="nucleotide sequence ID" value="NZ_JAGZMU010000005.1"/>
</dbReference>
<dbReference type="InterPro" id="IPR011010">
    <property type="entry name" value="DNA_brk_join_enz"/>
</dbReference>
<evidence type="ECO:0000259" key="2">
    <source>
        <dbReference type="Pfam" id="PF22822"/>
    </source>
</evidence>
<dbReference type="Pfam" id="PF22822">
    <property type="entry name" value="MrpR_N_CB"/>
    <property type="match status" value="1"/>
</dbReference>
<keyword evidence="1" id="KW-0233">DNA recombination</keyword>
<dbReference type="AlphaFoldDB" id="A0A943A3R7"/>
<protein>
    <recommendedName>
        <fullName evidence="2">MrpR N-terminal core-binding domain-containing protein</fullName>
    </recommendedName>
</protein>
<reference evidence="3" key="1">
    <citation type="submission" date="2021-02" db="EMBL/GenBank/DDBJ databases">
        <title>Infant gut strain persistence is associated with maternal origin, phylogeny, and functional potential including surface adhesion and iron acquisition.</title>
        <authorList>
            <person name="Lou Y.C."/>
        </authorList>
    </citation>
    <scope>NUCLEOTIDE SEQUENCE</scope>
    <source>
        <strain evidence="3">L3_108_031G1_dasL3_108_031G1_concoct_20</strain>
    </source>
</reference>
<dbReference type="InterPro" id="IPR013762">
    <property type="entry name" value="Integrase-like_cat_sf"/>
</dbReference>
<dbReference type="InterPro" id="IPR055009">
    <property type="entry name" value="MrpR_N_CB"/>
</dbReference>
<evidence type="ECO:0000256" key="1">
    <source>
        <dbReference type="ARBA" id="ARBA00023172"/>
    </source>
</evidence>
<dbReference type="Proteomes" id="UP000778864">
    <property type="component" value="Unassembled WGS sequence"/>
</dbReference>
<proteinExistence type="predicted"/>
<name>A0A943A3R7_VEIPA</name>
<dbReference type="GO" id="GO:0006310">
    <property type="term" value="P:DNA recombination"/>
    <property type="evidence" value="ECO:0007669"/>
    <property type="project" value="UniProtKB-KW"/>
</dbReference>
<dbReference type="GO" id="GO:0003677">
    <property type="term" value="F:DNA binding"/>
    <property type="evidence" value="ECO:0007669"/>
    <property type="project" value="InterPro"/>
</dbReference>
<sequence>MIYDFSNFKGDVSFKQKYFKEGIDNSILNENEVLNRVSIFNDIASFEDLFNKDIYDFSLDEVKLLLSGLGKSEVSTLASVLSVLKEYVQFALLNKKSKYAIPSILNIKLNYLYNFVSTSKRDKKYLTRKELFSIIEKLKNFQDKALLLLIFKGVLGYQYKDLSNLRSSDLDFESRKLNYRHYYIDKDPEGNKVEFVEEKEILLTDEEAYILKAADCELEYYPPIDKNKKNQGAFSLKETEYLFKKADSNRSRDLDDNLAQQTFFLRLKWAKECFKNDMLTPRSLYIAGYVYNLLQMEIQWKAGEMTELLKDKSIGISYLTLKNAYYCLKEKYKIEDEMESSYNN</sequence>
<dbReference type="SUPFAM" id="SSF56349">
    <property type="entry name" value="DNA breaking-rejoining enzymes"/>
    <property type="match status" value="1"/>
</dbReference>
<feature type="domain" description="MrpR N-terminal core-binding" evidence="2">
    <location>
        <begin position="14"/>
        <end position="92"/>
    </location>
</feature>
<dbReference type="GO" id="GO:0015074">
    <property type="term" value="P:DNA integration"/>
    <property type="evidence" value="ECO:0007669"/>
    <property type="project" value="InterPro"/>
</dbReference>
<dbReference type="Gene3D" id="1.10.443.10">
    <property type="entry name" value="Intergrase catalytic core"/>
    <property type="match status" value="1"/>
</dbReference>
<gene>
    <name evidence="3" type="ORF">KHZ90_08495</name>
</gene>
<comment type="caution">
    <text evidence="3">The sequence shown here is derived from an EMBL/GenBank/DDBJ whole genome shotgun (WGS) entry which is preliminary data.</text>
</comment>
<evidence type="ECO:0000313" key="3">
    <source>
        <dbReference type="EMBL" id="MBS4893800.1"/>
    </source>
</evidence>